<sequence>MHTRSWSRPELAHVERMLITWKESYYAQVGPGEGWEVLCDELRYEIHEYVHPYLWRLYRTKMIEPEEFEAFLHFCEEVVEDLRRMIEERSYAG</sequence>
<evidence type="ECO:0000313" key="2">
    <source>
        <dbReference type="Proteomes" id="UP000199611"/>
    </source>
</evidence>
<dbReference type="STRING" id="39841.SAMN05660836_01476"/>
<evidence type="ECO:0000313" key="1">
    <source>
        <dbReference type="EMBL" id="SFM79300.1"/>
    </source>
</evidence>
<dbReference type="Proteomes" id="UP000199611">
    <property type="component" value="Unassembled WGS sequence"/>
</dbReference>
<reference evidence="2" key="1">
    <citation type="submission" date="2016-10" db="EMBL/GenBank/DDBJ databases">
        <authorList>
            <person name="Varghese N."/>
            <person name="Submissions S."/>
        </authorList>
    </citation>
    <scope>NUCLEOTIDE SEQUENCE [LARGE SCALE GENOMIC DNA]</scope>
    <source>
        <strain evidence="2">DSM 9990</strain>
    </source>
</reference>
<dbReference type="OrthoDB" id="5515718at2"/>
<keyword evidence="2" id="KW-1185">Reference proteome</keyword>
<gene>
    <name evidence="1" type="ORF">SAMN05660836_01476</name>
</gene>
<name>A0A1I4TRR6_9BACT</name>
<organism evidence="1 2">
    <name type="scientific">Thermodesulforhabdus norvegica</name>
    <dbReference type="NCBI Taxonomy" id="39841"/>
    <lineage>
        <taxon>Bacteria</taxon>
        <taxon>Pseudomonadati</taxon>
        <taxon>Thermodesulfobacteriota</taxon>
        <taxon>Syntrophobacteria</taxon>
        <taxon>Syntrophobacterales</taxon>
        <taxon>Thermodesulforhabdaceae</taxon>
        <taxon>Thermodesulforhabdus</taxon>
    </lineage>
</organism>
<proteinExistence type="predicted"/>
<protein>
    <submittedName>
        <fullName evidence="1">Uncharacterized protein</fullName>
    </submittedName>
</protein>
<dbReference type="RefSeq" id="WP_143083119.1">
    <property type="nucleotide sequence ID" value="NZ_FOUU01000004.1"/>
</dbReference>
<accession>A0A1I4TRR6</accession>
<dbReference type="AlphaFoldDB" id="A0A1I4TRR6"/>
<dbReference type="EMBL" id="FOUU01000004">
    <property type="protein sequence ID" value="SFM79300.1"/>
    <property type="molecule type" value="Genomic_DNA"/>
</dbReference>